<dbReference type="RefSeq" id="WP_131183695.1">
    <property type="nucleotide sequence ID" value="NZ_QJUO01000006.1"/>
</dbReference>
<name>A0A4Q9RC87_9GAMM</name>
<protein>
    <submittedName>
        <fullName evidence="2">Acyl-CoA synthetase</fullName>
    </submittedName>
</protein>
<sequence>MNGAEHQVINIAPGGREEIALSVHELKPGGGRVAAADPVWSSLQQWAQNKPLEIALRHKQRGRWLAWRWIDVLREVERLGAGLQAQGFGPDSRLALSGAFAPALLFFALAARRAGASVLAVAPQEEAAGLRSLLERQRPSHAYVASRESLAVWLAVGRQSASQWPLMLYARQAVALDASPWRVEPLQALYGDRAESPRAAHGLRSPRQLWSEEGSEWQPGLQLLLERWLLSGDSLALPEHARAASRDRRAIAPSHLLLSEQRLERLAEEIEAHLAPVGSWRRRLCDWAIAAPERGLRRLLKQRVRHLLGFRHLQGIERGDGRQGQRLAWLETPRSDAA</sequence>
<feature type="domain" description="AMP-dependent synthetase/ligase" evidence="1">
    <location>
        <begin position="43"/>
        <end position="146"/>
    </location>
</feature>
<evidence type="ECO:0000259" key="1">
    <source>
        <dbReference type="Pfam" id="PF00501"/>
    </source>
</evidence>
<organism evidence="2 3">
    <name type="scientific">Stutzerimonas kirkiae</name>
    <dbReference type="NCBI Taxonomy" id="2211392"/>
    <lineage>
        <taxon>Bacteria</taxon>
        <taxon>Pseudomonadati</taxon>
        <taxon>Pseudomonadota</taxon>
        <taxon>Gammaproteobacteria</taxon>
        <taxon>Pseudomonadales</taxon>
        <taxon>Pseudomonadaceae</taxon>
        <taxon>Stutzerimonas</taxon>
    </lineage>
</organism>
<reference evidence="2 3" key="1">
    <citation type="submission" date="2018-06" db="EMBL/GenBank/DDBJ databases">
        <title>Three novel Pseudomonas species isolated from symptomatic oak.</title>
        <authorList>
            <person name="Bueno-Gonzalez V."/>
            <person name="Brady C."/>
        </authorList>
    </citation>
    <scope>NUCLEOTIDE SEQUENCE [LARGE SCALE GENOMIC DNA]</scope>
    <source>
        <strain evidence="2 3">P17C</strain>
    </source>
</reference>
<dbReference type="Pfam" id="PF00501">
    <property type="entry name" value="AMP-binding"/>
    <property type="match status" value="1"/>
</dbReference>
<accession>A0A4Q9RC87</accession>
<dbReference type="AlphaFoldDB" id="A0A4Q9RC87"/>
<keyword evidence="3" id="KW-1185">Reference proteome</keyword>
<dbReference type="Gene3D" id="3.40.50.980">
    <property type="match status" value="1"/>
</dbReference>
<proteinExistence type="predicted"/>
<dbReference type="SUPFAM" id="SSF56801">
    <property type="entry name" value="Acetyl-CoA synthetase-like"/>
    <property type="match status" value="1"/>
</dbReference>
<comment type="caution">
    <text evidence="2">The sequence shown here is derived from an EMBL/GenBank/DDBJ whole genome shotgun (WGS) entry which is preliminary data.</text>
</comment>
<evidence type="ECO:0000313" key="2">
    <source>
        <dbReference type="EMBL" id="TBU98613.1"/>
    </source>
</evidence>
<evidence type="ECO:0000313" key="3">
    <source>
        <dbReference type="Proteomes" id="UP000292639"/>
    </source>
</evidence>
<dbReference type="EMBL" id="QJUP01000004">
    <property type="protein sequence ID" value="TBU98613.1"/>
    <property type="molecule type" value="Genomic_DNA"/>
</dbReference>
<dbReference type="Proteomes" id="UP000292639">
    <property type="component" value="Unassembled WGS sequence"/>
</dbReference>
<gene>
    <name evidence="2" type="ORF">DNJ96_05075</name>
</gene>
<dbReference type="InterPro" id="IPR000873">
    <property type="entry name" value="AMP-dep_synth/lig_dom"/>
</dbReference>